<evidence type="ECO:0000313" key="2">
    <source>
        <dbReference type="Proteomes" id="UP000644507"/>
    </source>
</evidence>
<name>A0A918WG21_9BACT</name>
<dbReference type="EMBL" id="BMXI01000001">
    <property type="protein sequence ID" value="GHC41161.1"/>
    <property type="molecule type" value="Genomic_DNA"/>
</dbReference>
<dbReference type="AlphaFoldDB" id="A0A918WG21"/>
<dbReference type="RefSeq" id="WP_229809334.1">
    <property type="nucleotide sequence ID" value="NZ_BMXI01000001.1"/>
</dbReference>
<reference evidence="1" key="2">
    <citation type="submission" date="2020-09" db="EMBL/GenBank/DDBJ databases">
        <authorList>
            <person name="Sun Q."/>
            <person name="Kim S."/>
        </authorList>
    </citation>
    <scope>NUCLEOTIDE SEQUENCE</scope>
    <source>
        <strain evidence="1">KCTC 12988</strain>
    </source>
</reference>
<proteinExistence type="predicted"/>
<dbReference type="Proteomes" id="UP000644507">
    <property type="component" value="Unassembled WGS sequence"/>
</dbReference>
<evidence type="ECO:0000313" key="1">
    <source>
        <dbReference type="EMBL" id="GHC41161.1"/>
    </source>
</evidence>
<sequence length="66" mass="7266">METLVSGVDNSTEVQPELLLTIPRQGMAKDFVPPLLLIGDRLLANQIVALDYDEGTGNHIIFRTTD</sequence>
<organism evidence="1 2">
    <name type="scientific">Roseibacillus persicicus</name>
    <dbReference type="NCBI Taxonomy" id="454148"/>
    <lineage>
        <taxon>Bacteria</taxon>
        <taxon>Pseudomonadati</taxon>
        <taxon>Verrucomicrobiota</taxon>
        <taxon>Verrucomicrobiia</taxon>
        <taxon>Verrucomicrobiales</taxon>
        <taxon>Verrucomicrobiaceae</taxon>
        <taxon>Roseibacillus</taxon>
    </lineage>
</organism>
<gene>
    <name evidence="1" type="ORF">GCM10007100_02270</name>
</gene>
<protein>
    <submittedName>
        <fullName evidence="1">Uncharacterized protein</fullName>
    </submittedName>
</protein>
<reference evidence="1" key="1">
    <citation type="journal article" date="2014" name="Int. J. Syst. Evol. Microbiol.">
        <title>Complete genome sequence of Corynebacterium casei LMG S-19264T (=DSM 44701T), isolated from a smear-ripened cheese.</title>
        <authorList>
            <consortium name="US DOE Joint Genome Institute (JGI-PGF)"/>
            <person name="Walter F."/>
            <person name="Albersmeier A."/>
            <person name="Kalinowski J."/>
            <person name="Ruckert C."/>
        </authorList>
    </citation>
    <scope>NUCLEOTIDE SEQUENCE</scope>
    <source>
        <strain evidence="1">KCTC 12988</strain>
    </source>
</reference>
<accession>A0A918WG21</accession>
<comment type="caution">
    <text evidence="1">The sequence shown here is derived from an EMBL/GenBank/DDBJ whole genome shotgun (WGS) entry which is preliminary data.</text>
</comment>
<keyword evidence="2" id="KW-1185">Reference proteome</keyword>